<keyword evidence="4" id="KW-0460">Magnesium</keyword>
<evidence type="ECO:0000256" key="1">
    <source>
        <dbReference type="ARBA" id="ARBA00001936"/>
    </source>
</evidence>
<keyword evidence="6" id="KW-0456">Lyase</keyword>
<evidence type="ECO:0000256" key="7">
    <source>
        <dbReference type="ARBA" id="ARBA00038405"/>
    </source>
</evidence>
<dbReference type="InterPro" id="IPR050148">
    <property type="entry name" value="Terpene_synthase-like"/>
</dbReference>
<gene>
    <name evidence="10" type="ORF">MERR_LOCUS11707</name>
</gene>
<dbReference type="SFLD" id="SFLDG01019">
    <property type="entry name" value="Terpene_Cyclase_Like_1_C_Termi"/>
    <property type="match status" value="1"/>
</dbReference>
<dbReference type="InterPro" id="IPR008949">
    <property type="entry name" value="Isoprenoid_synthase_dom_sf"/>
</dbReference>
<evidence type="ECO:0000256" key="4">
    <source>
        <dbReference type="ARBA" id="ARBA00022842"/>
    </source>
</evidence>
<sequence>MNGLGRDIEELKPRVSDKLVCSDTKERIILIQTLVNLGVAYHFEKEIEEFLKDAFEKVEEMTVGEEDMYTVSTIFRVFRRYGHNVSSDMFNKYKTEDGYFEKSLTDDTRGMLSLYEASHLGTNTEVILEEALLFTQNHLELYVGGTNEPHLSELIKNVLYLSQQENIEVLVAREYIRFYEQETDVDEMLLKLAKLNFKFMQLHYIQELQTLVKWWEELDLESKLPNYFRERVVESLFWTTGVYMEPQFSTGRIILSKCLVLFAVLDDTADAYCTLTEVIDFFQCLERWEVDAVDTVPDHLKVVLRSLIDLFEELTGEVKSEGRLYSVQYAIDELKRLCRANLSIAKWARTGCVPNFHEYMEVGLVTGGVECCLAAAFIGVGEVAGKEAYEWVISRPKLIQALDLKSRLRDDVATFKDEMARGEIATGINCYMKQYGVTEEEACLEFDKRIKHASKVVNEEFLKTTGVVPLKLMRVVLNFGPVIDVNYKYGDGFTYPEMVRGPITSLFLDLIRL</sequence>
<dbReference type="GO" id="GO:0016102">
    <property type="term" value="P:diterpenoid biosynthetic process"/>
    <property type="evidence" value="ECO:0007669"/>
    <property type="project" value="InterPro"/>
</dbReference>
<dbReference type="SFLD" id="SFLDS00005">
    <property type="entry name" value="Isoprenoid_Synthase_Type_I"/>
    <property type="match status" value="1"/>
</dbReference>
<evidence type="ECO:0000313" key="11">
    <source>
        <dbReference type="Proteomes" id="UP000467841"/>
    </source>
</evidence>
<dbReference type="InterPro" id="IPR036965">
    <property type="entry name" value="Terpene_synth_N_sf"/>
</dbReference>
<dbReference type="AlphaFoldDB" id="A0A6D2I4A5"/>
<proteinExistence type="inferred from homology"/>
<comment type="cofactor">
    <cofactor evidence="1">
        <name>Mn(2+)</name>
        <dbReference type="ChEBI" id="CHEBI:29035"/>
    </cofactor>
</comment>
<evidence type="ECO:0000256" key="2">
    <source>
        <dbReference type="ARBA" id="ARBA00001946"/>
    </source>
</evidence>
<dbReference type="GO" id="GO:0000287">
    <property type="term" value="F:magnesium ion binding"/>
    <property type="evidence" value="ECO:0007669"/>
    <property type="project" value="InterPro"/>
</dbReference>
<dbReference type="PANTHER" id="PTHR31225">
    <property type="entry name" value="OS04G0344100 PROTEIN-RELATED"/>
    <property type="match status" value="1"/>
</dbReference>
<dbReference type="FunFam" id="1.50.10.130:FF:000001">
    <property type="entry name" value="Isoprene synthase, chloroplastic"/>
    <property type="match status" value="1"/>
</dbReference>
<accession>A0A6D2I4A5</accession>
<dbReference type="CDD" id="cd00684">
    <property type="entry name" value="Terpene_cyclase_plant_C1"/>
    <property type="match status" value="1"/>
</dbReference>
<evidence type="ECO:0000259" key="8">
    <source>
        <dbReference type="Pfam" id="PF01397"/>
    </source>
</evidence>
<evidence type="ECO:0008006" key="12">
    <source>
        <dbReference type="Google" id="ProtNLM"/>
    </source>
</evidence>
<dbReference type="Gene3D" id="1.50.10.130">
    <property type="entry name" value="Terpene synthase, N-terminal domain"/>
    <property type="match status" value="1"/>
</dbReference>
<dbReference type="InterPro" id="IPR008930">
    <property type="entry name" value="Terpenoid_cyclase/PrenylTrfase"/>
</dbReference>
<dbReference type="GO" id="GO:0010333">
    <property type="term" value="F:terpene synthase activity"/>
    <property type="evidence" value="ECO:0007669"/>
    <property type="project" value="InterPro"/>
</dbReference>
<name>A0A6D2I4A5_9BRAS</name>
<dbReference type="InterPro" id="IPR001906">
    <property type="entry name" value="Terpene_synth_N"/>
</dbReference>
<dbReference type="EMBL" id="CACVBM020000888">
    <property type="protein sequence ID" value="CAA7024472.1"/>
    <property type="molecule type" value="Genomic_DNA"/>
</dbReference>
<evidence type="ECO:0000259" key="9">
    <source>
        <dbReference type="Pfam" id="PF03936"/>
    </source>
</evidence>
<feature type="domain" description="Terpene synthase metal-binding" evidence="9">
    <location>
        <begin position="217"/>
        <end position="455"/>
    </location>
</feature>
<evidence type="ECO:0000256" key="5">
    <source>
        <dbReference type="ARBA" id="ARBA00023211"/>
    </source>
</evidence>
<dbReference type="Pfam" id="PF03936">
    <property type="entry name" value="Terpene_synth_C"/>
    <property type="match status" value="1"/>
</dbReference>
<dbReference type="OrthoDB" id="1877784at2759"/>
<dbReference type="SUPFAM" id="SSF48576">
    <property type="entry name" value="Terpenoid synthases"/>
    <property type="match status" value="1"/>
</dbReference>
<dbReference type="Gene3D" id="1.10.600.10">
    <property type="entry name" value="Farnesyl Diphosphate Synthase"/>
    <property type="match status" value="1"/>
</dbReference>
<organism evidence="10 11">
    <name type="scientific">Microthlaspi erraticum</name>
    <dbReference type="NCBI Taxonomy" id="1685480"/>
    <lineage>
        <taxon>Eukaryota</taxon>
        <taxon>Viridiplantae</taxon>
        <taxon>Streptophyta</taxon>
        <taxon>Embryophyta</taxon>
        <taxon>Tracheophyta</taxon>
        <taxon>Spermatophyta</taxon>
        <taxon>Magnoliopsida</taxon>
        <taxon>eudicotyledons</taxon>
        <taxon>Gunneridae</taxon>
        <taxon>Pentapetalae</taxon>
        <taxon>rosids</taxon>
        <taxon>malvids</taxon>
        <taxon>Brassicales</taxon>
        <taxon>Brassicaceae</taxon>
        <taxon>Coluteocarpeae</taxon>
        <taxon>Microthlaspi</taxon>
    </lineage>
</organism>
<comment type="similarity">
    <text evidence="7">Belongs to the terpene synthase family. Tpsa subfamily.</text>
</comment>
<dbReference type="InterPro" id="IPR005630">
    <property type="entry name" value="Terpene_synthase_metal-bd"/>
</dbReference>
<comment type="cofactor">
    <cofactor evidence="2">
        <name>Mg(2+)</name>
        <dbReference type="ChEBI" id="CHEBI:18420"/>
    </cofactor>
</comment>
<dbReference type="PANTHER" id="PTHR31225:SF242">
    <property type="entry name" value="TERPENOID SYNTHASE 9"/>
    <property type="match status" value="1"/>
</dbReference>
<evidence type="ECO:0000256" key="6">
    <source>
        <dbReference type="ARBA" id="ARBA00023239"/>
    </source>
</evidence>
<keyword evidence="5" id="KW-0464">Manganese</keyword>
<dbReference type="SUPFAM" id="SSF48239">
    <property type="entry name" value="Terpenoid cyclases/Protein prenyltransferases"/>
    <property type="match status" value="1"/>
</dbReference>
<dbReference type="Pfam" id="PF01397">
    <property type="entry name" value="Terpene_synth"/>
    <property type="match status" value="1"/>
</dbReference>
<reference evidence="10" key="1">
    <citation type="submission" date="2020-01" db="EMBL/GenBank/DDBJ databases">
        <authorList>
            <person name="Mishra B."/>
        </authorList>
    </citation>
    <scope>NUCLEOTIDE SEQUENCE [LARGE SCALE GENOMIC DNA]</scope>
</reference>
<comment type="caution">
    <text evidence="10">The sequence shown here is derived from an EMBL/GenBank/DDBJ whole genome shotgun (WGS) entry which is preliminary data.</text>
</comment>
<evidence type="ECO:0000313" key="10">
    <source>
        <dbReference type="EMBL" id="CAA7024472.1"/>
    </source>
</evidence>
<keyword evidence="3" id="KW-0479">Metal-binding</keyword>
<keyword evidence="11" id="KW-1185">Reference proteome</keyword>
<dbReference type="InterPro" id="IPR034741">
    <property type="entry name" value="Terpene_cyclase-like_1_C"/>
</dbReference>
<dbReference type="Proteomes" id="UP000467841">
    <property type="component" value="Unassembled WGS sequence"/>
</dbReference>
<dbReference type="FunFam" id="1.10.600.10:FF:000007">
    <property type="entry name" value="Isoprene synthase, chloroplastic"/>
    <property type="match status" value="1"/>
</dbReference>
<evidence type="ECO:0000256" key="3">
    <source>
        <dbReference type="ARBA" id="ARBA00022723"/>
    </source>
</evidence>
<dbReference type="InterPro" id="IPR044814">
    <property type="entry name" value="Terpene_cyclase_plant_C1"/>
</dbReference>
<protein>
    <recommendedName>
        <fullName evidence="12">Terpene synthase N-terminal domain-containing protein</fullName>
    </recommendedName>
</protein>
<feature type="domain" description="Terpene synthase N-terminal" evidence="8">
    <location>
        <begin position="6"/>
        <end position="159"/>
    </location>
</feature>